<dbReference type="GO" id="GO:0030267">
    <property type="term" value="F:glyoxylate reductase (NADPH) activity"/>
    <property type="evidence" value="ECO:0007669"/>
    <property type="project" value="TreeGrafter"/>
</dbReference>
<dbReference type="Pfam" id="PF02826">
    <property type="entry name" value="2-Hacid_dh_C"/>
    <property type="match status" value="1"/>
</dbReference>
<dbReference type="PANTHER" id="PTHR10996:SF283">
    <property type="entry name" value="GLYOXYLATE_HYDROXYPYRUVATE REDUCTASE B"/>
    <property type="match status" value="1"/>
</dbReference>
<evidence type="ECO:0000313" key="6">
    <source>
        <dbReference type="EMBL" id="TDF98855.1"/>
    </source>
</evidence>
<dbReference type="Gene3D" id="3.40.50.720">
    <property type="entry name" value="NAD(P)-binding Rossmann-like Domain"/>
    <property type="match status" value="2"/>
</dbReference>
<dbReference type="InterPro" id="IPR006140">
    <property type="entry name" value="D-isomer_DH_NAD-bd"/>
</dbReference>
<dbReference type="EMBL" id="SMRT01000003">
    <property type="protein sequence ID" value="TDF98855.1"/>
    <property type="molecule type" value="Genomic_DNA"/>
</dbReference>
<proteinExistence type="inferred from homology"/>
<dbReference type="FunFam" id="3.40.50.720:FF:000462">
    <property type="entry name" value="Glyoxylate reductase (NADP+)"/>
    <property type="match status" value="1"/>
</dbReference>
<dbReference type="PROSITE" id="PS00671">
    <property type="entry name" value="D_2_HYDROXYACID_DH_3"/>
    <property type="match status" value="1"/>
</dbReference>
<protein>
    <submittedName>
        <fullName evidence="6">D-glycerate dehydrogenase</fullName>
    </submittedName>
</protein>
<sequence length="327" mass="35562">MMKKVYVTRKLPEAVLQSLRQQCEVTLWDEEDTPVPREVLLERLSDADGLLCLLTERIDEELLNAAPNLKVVSNMAVGYNNIDVAAATKRGIAVTNTPGVLTETTADLTFALLLATSRRLIEASDYLRKGDWKTWSPMQLTGLDIYGATLGIIGMGRIGEAVAKRAAGFDMNILYYNRSRKPEAEKSLGIVYADMDTLLGSSDFIVVLTPYSPETVNLIGAEQFALMKRTAVLINTARGGIVNEDALYEALTCGRIWAAGLDVFESEPIAPNHRLLGLPNVTALPHIGSASVQTRTKMAMLAVQNLALAVNGQKPKHLVNPEIAAAL</sequence>
<evidence type="ECO:0000259" key="4">
    <source>
        <dbReference type="Pfam" id="PF00389"/>
    </source>
</evidence>
<dbReference type="GO" id="GO:0016618">
    <property type="term" value="F:hydroxypyruvate reductase [NAD(P)H] activity"/>
    <property type="evidence" value="ECO:0007669"/>
    <property type="project" value="TreeGrafter"/>
</dbReference>
<gene>
    <name evidence="6" type="ORF">E1757_10075</name>
</gene>
<evidence type="ECO:0000313" key="7">
    <source>
        <dbReference type="Proteomes" id="UP000295636"/>
    </source>
</evidence>
<feature type="domain" description="D-isomer specific 2-hydroxyacid dehydrogenase catalytic" evidence="4">
    <location>
        <begin position="5"/>
        <end position="320"/>
    </location>
</feature>
<dbReference type="AlphaFoldDB" id="A0A4R5KUV0"/>
<dbReference type="InterPro" id="IPR029752">
    <property type="entry name" value="D-isomer_DH_CS1"/>
</dbReference>
<keyword evidence="7" id="KW-1185">Reference proteome</keyword>
<comment type="caution">
    <text evidence="6">The sequence shown here is derived from an EMBL/GenBank/DDBJ whole genome shotgun (WGS) entry which is preliminary data.</text>
</comment>
<dbReference type="Pfam" id="PF00389">
    <property type="entry name" value="2-Hacid_dh"/>
    <property type="match status" value="1"/>
</dbReference>
<comment type="similarity">
    <text evidence="1 3">Belongs to the D-isomer specific 2-hydroxyacid dehydrogenase family.</text>
</comment>
<reference evidence="6 7" key="1">
    <citation type="submission" date="2019-03" db="EMBL/GenBank/DDBJ databases">
        <title>This is whole genome sequence of Paenibacillus sp MS74 strain.</title>
        <authorList>
            <person name="Trinh H.N."/>
        </authorList>
    </citation>
    <scope>NUCLEOTIDE SEQUENCE [LARGE SCALE GENOMIC DNA]</scope>
    <source>
        <strain evidence="6 7">MS74</strain>
    </source>
</reference>
<name>A0A4R5KUV0_9BACL</name>
<feature type="domain" description="D-isomer specific 2-hydroxyacid dehydrogenase NAD-binding" evidence="5">
    <location>
        <begin position="110"/>
        <end position="288"/>
    </location>
</feature>
<dbReference type="CDD" id="cd05301">
    <property type="entry name" value="GDH"/>
    <property type="match status" value="1"/>
</dbReference>
<dbReference type="SUPFAM" id="SSF51735">
    <property type="entry name" value="NAD(P)-binding Rossmann-fold domains"/>
    <property type="match status" value="1"/>
</dbReference>
<dbReference type="GO" id="GO:0051287">
    <property type="term" value="F:NAD binding"/>
    <property type="evidence" value="ECO:0007669"/>
    <property type="project" value="InterPro"/>
</dbReference>
<dbReference type="PANTHER" id="PTHR10996">
    <property type="entry name" value="2-HYDROXYACID DEHYDROGENASE-RELATED"/>
    <property type="match status" value="1"/>
</dbReference>
<dbReference type="PROSITE" id="PS00065">
    <property type="entry name" value="D_2_HYDROXYACID_DH_1"/>
    <property type="match status" value="1"/>
</dbReference>
<accession>A0A4R5KUV0</accession>
<dbReference type="OrthoDB" id="9805416at2"/>
<evidence type="ECO:0000256" key="2">
    <source>
        <dbReference type="ARBA" id="ARBA00023002"/>
    </source>
</evidence>
<dbReference type="RefSeq" id="WP_133227322.1">
    <property type="nucleotide sequence ID" value="NZ_SMRT01000003.1"/>
</dbReference>
<dbReference type="InterPro" id="IPR036291">
    <property type="entry name" value="NAD(P)-bd_dom_sf"/>
</dbReference>
<dbReference type="Proteomes" id="UP000295636">
    <property type="component" value="Unassembled WGS sequence"/>
</dbReference>
<dbReference type="InterPro" id="IPR006139">
    <property type="entry name" value="D-isomer_2_OHA_DH_cat_dom"/>
</dbReference>
<evidence type="ECO:0000256" key="3">
    <source>
        <dbReference type="RuleBase" id="RU003719"/>
    </source>
</evidence>
<organism evidence="6 7">
    <name type="scientific">Paenibacillus piri</name>
    <dbReference type="NCBI Taxonomy" id="2547395"/>
    <lineage>
        <taxon>Bacteria</taxon>
        <taxon>Bacillati</taxon>
        <taxon>Bacillota</taxon>
        <taxon>Bacilli</taxon>
        <taxon>Bacillales</taxon>
        <taxon>Paenibacillaceae</taxon>
        <taxon>Paenibacillus</taxon>
    </lineage>
</organism>
<dbReference type="GO" id="GO:0005829">
    <property type="term" value="C:cytosol"/>
    <property type="evidence" value="ECO:0007669"/>
    <property type="project" value="TreeGrafter"/>
</dbReference>
<evidence type="ECO:0000256" key="1">
    <source>
        <dbReference type="ARBA" id="ARBA00005854"/>
    </source>
</evidence>
<dbReference type="InterPro" id="IPR029753">
    <property type="entry name" value="D-isomer_DH_CS"/>
</dbReference>
<dbReference type="SUPFAM" id="SSF52283">
    <property type="entry name" value="Formate/glycerate dehydrogenase catalytic domain-like"/>
    <property type="match status" value="1"/>
</dbReference>
<dbReference type="InterPro" id="IPR050223">
    <property type="entry name" value="D-isomer_2-hydroxyacid_DH"/>
</dbReference>
<keyword evidence="2 3" id="KW-0560">Oxidoreductase</keyword>
<evidence type="ECO:0000259" key="5">
    <source>
        <dbReference type="Pfam" id="PF02826"/>
    </source>
</evidence>